<evidence type="ECO:0000313" key="3">
    <source>
        <dbReference type="Proteomes" id="UP000838878"/>
    </source>
</evidence>
<evidence type="ECO:0000256" key="1">
    <source>
        <dbReference type="SAM" id="MobiDB-lite"/>
    </source>
</evidence>
<dbReference type="EMBL" id="OV170232">
    <property type="protein sequence ID" value="CAH0717737.1"/>
    <property type="molecule type" value="Genomic_DNA"/>
</dbReference>
<feature type="region of interest" description="Disordered" evidence="1">
    <location>
        <begin position="14"/>
        <end position="75"/>
    </location>
</feature>
<dbReference type="Proteomes" id="UP000838878">
    <property type="component" value="Chromosome 12"/>
</dbReference>
<gene>
    <name evidence="2" type="ORF">BINO364_LOCUS4312</name>
</gene>
<dbReference type="AlphaFoldDB" id="A0A8J9UQ94"/>
<protein>
    <submittedName>
        <fullName evidence="2">Uncharacterized protein</fullName>
    </submittedName>
</protein>
<proteinExistence type="predicted"/>
<sequence>MYLICSYSQYFQKGNKKNNSCCPPPREHRTSPAQVAVPGGTRSRPPSRLDRVPRRAAGAAPSTSTRPGCGVRPPADTLLCRPPDTCGLALTDPYHRARTPDPPCIAPPIPRIAD</sequence>
<dbReference type="OrthoDB" id="7366356at2759"/>
<reference evidence="2" key="1">
    <citation type="submission" date="2021-12" db="EMBL/GenBank/DDBJ databases">
        <authorList>
            <person name="Martin H S."/>
        </authorList>
    </citation>
    <scope>NUCLEOTIDE SEQUENCE</scope>
</reference>
<name>A0A8J9UQ94_9NEOP</name>
<organism evidence="2 3">
    <name type="scientific">Brenthis ino</name>
    <name type="common">lesser marbled fritillary</name>
    <dbReference type="NCBI Taxonomy" id="405034"/>
    <lineage>
        <taxon>Eukaryota</taxon>
        <taxon>Metazoa</taxon>
        <taxon>Ecdysozoa</taxon>
        <taxon>Arthropoda</taxon>
        <taxon>Hexapoda</taxon>
        <taxon>Insecta</taxon>
        <taxon>Pterygota</taxon>
        <taxon>Neoptera</taxon>
        <taxon>Endopterygota</taxon>
        <taxon>Lepidoptera</taxon>
        <taxon>Glossata</taxon>
        <taxon>Ditrysia</taxon>
        <taxon>Papilionoidea</taxon>
        <taxon>Nymphalidae</taxon>
        <taxon>Heliconiinae</taxon>
        <taxon>Argynnini</taxon>
        <taxon>Brenthis</taxon>
    </lineage>
</organism>
<evidence type="ECO:0000313" key="2">
    <source>
        <dbReference type="EMBL" id="CAH0717737.1"/>
    </source>
</evidence>
<accession>A0A8J9UQ94</accession>
<keyword evidence="3" id="KW-1185">Reference proteome</keyword>
<feature type="non-terminal residue" evidence="2">
    <location>
        <position position="114"/>
    </location>
</feature>